<sequence length="537" mass="59677">MESSATLIPFKSKKPHFTTPVKNHPPLGPSVVTPDRVSNPLTRICNQDSPLSVSDIRHTAVQLWKLSPSGFGFESGRVGAPVGKVEGSEDSPAFLPERYEMLCEFFNAMVSSIRLLRWKRVPTTLTKLTRNIESLTDRRFTLHHLAQLKHIIPEVIVVKKIRVQDEETSCMKEELLISLETDALQTDTIAKGTVGYSHLEAIFHSRIIDYVATHPEGDDVPEGELPELFYKPKQETEPSINNSSVVRPTTLTGPSFKRRFSSKVFSASITESSPAKVLPETPMEATFALAKVEHSISTVGIDATPVKTSSLPSKFETPAKCDSIPVKFASTPVDVVSTPARLMASTPALRTPKRSLITDDDSTVLPNKSAKRRALRFDENCDIVEEQSCEDDGDDEIDVHSPCSAASKDLMEVLPENLLYSLMEKERKTLEQQDPVVMQAKKRQQLMAGVPKLFDMIQVLFQSIRRSVMTKEELIHKIITGHLDIVDKGEVDEQLKLLHEVAPEFLTEQSCLSGDTLIRLNKSSCAESIRAKLLAAK</sequence>
<dbReference type="Pfam" id="PF08839">
    <property type="entry name" value="CDT1"/>
    <property type="match status" value="1"/>
</dbReference>
<dbReference type="PANTHER" id="PTHR28637:SF1">
    <property type="entry name" value="DNA REPLICATION FACTOR CDT1"/>
    <property type="match status" value="1"/>
</dbReference>
<dbReference type="InterPro" id="IPR014939">
    <property type="entry name" value="CDT1_Gemini-bd-like"/>
</dbReference>
<evidence type="ECO:0000313" key="5">
    <source>
        <dbReference type="Proteomes" id="UP001443914"/>
    </source>
</evidence>
<dbReference type="SMART" id="SM01075">
    <property type="entry name" value="CDT1"/>
    <property type="match status" value="1"/>
</dbReference>
<keyword evidence="5" id="KW-1185">Reference proteome</keyword>
<comment type="similarity">
    <text evidence="1">Belongs to the Cdt1 family.</text>
</comment>
<dbReference type="InterPro" id="IPR032054">
    <property type="entry name" value="Cdt1_C"/>
</dbReference>
<dbReference type="PANTHER" id="PTHR28637">
    <property type="entry name" value="DNA REPLICATION FACTOR CDT1"/>
    <property type="match status" value="1"/>
</dbReference>
<evidence type="ECO:0000259" key="3">
    <source>
        <dbReference type="SMART" id="SM01075"/>
    </source>
</evidence>
<dbReference type="GO" id="GO:0000076">
    <property type="term" value="P:DNA replication checkpoint signaling"/>
    <property type="evidence" value="ECO:0007669"/>
    <property type="project" value="TreeGrafter"/>
</dbReference>
<feature type="domain" description="CDT1 Geminin-binding" evidence="3">
    <location>
        <begin position="95"/>
        <end position="227"/>
    </location>
</feature>
<dbReference type="CDD" id="cd08767">
    <property type="entry name" value="Cdt1_c"/>
    <property type="match status" value="1"/>
</dbReference>
<dbReference type="Proteomes" id="UP001443914">
    <property type="component" value="Unassembled WGS sequence"/>
</dbReference>
<dbReference type="InterPro" id="IPR045173">
    <property type="entry name" value="Cdt1"/>
</dbReference>
<dbReference type="Gene3D" id="1.10.10.1420">
    <property type="entry name" value="DNA replication factor Cdt1, C-terminal WH domain"/>
    <property type="match status" value="1"/>
</dbReference>
<dbReference type="InterPro" id="IPR038090">
    <property type="entry name" value="Cdt1_C_WH_dom_sf"/>
</dbReference>
<dbReference type="SUPFAM" id="SSF46785">
    <property type="entry name" value="Winged helix' DNA-binding domain"/>
    <property type="match status" value="1"/>
</dbReference>
<evidence type="ECO:0000313" key="4">
    <source>
        <dbReference type="EMBL" id="KAK9704892.1"/>
    </source>
</evidence>
<comment type="caution">
    <text evidence="4">The sequence shown here is derived from an EMBL/GenBank/DDBJ whole genome shotgun (WGS) entry which is preliminary data.</text>
</comment>
<dbReference type="GO" id="GO:0000278">
    <property type="term" value="P:mitotic cell cycle"/>
    <property type="evidence" value="ECO:0007669"/>
    <property type="project" value="TreeGrafter"/>
</dbReference>
<keyword evidence="2" id="KW-0131">Cell cycle</keyword>
<dbReference type="GO" id="GO:0005634">
    <property type="term" value="C:nucleus"/>
    <property type="evidence" value="ECO:0007669"/>
    <property type="project" value="TreeGrafter"/>
</dbReference>
<dbReference type="InterPro" id="IPR036390">
    <property type="entry name" value="WH_DNA-bd_sf"/>
</dbReference>
<name>A0AAW1JKZ3_SAPOF</name>
<evidence type="ECO:0000256" key="2">
    <source>
        <dbReference type="ARBA" id="ARBA00023306"/>
    </source>
</evidence>
<dbReference type="EMBL" id="JBDFQZ010000007">
    <property type="protein sequence ID" value="KAK9704892.1"/>
    <property type="molecule type" value="Genomic_DNA"/>
</dbReference>
<dbReference type="GO" id="GO:0003677">
    <property type="term" value="F:DNA binding"/>
    <property type="evidence" value="ECO:0007669"/>
    <property type="project" value="InterPro"/>
</dbReference>
<proteinExistence type="inferred from homology"/>
<protein>
    <recommendedName>
        <fullName evidence="3">CDT1 Geminin-binding domain-containing protein</fullName>
    </recommendedName>
</protein>
<evidence type="ECO:0000256" key="1">
    <source>
        <dbReference type="ARBA" id="ARBA00008356"/>
    </source>
</evidence>
<accession>A0AAW1JKZ3</accession>
<dbReference type="GO" id="GO:0071163">
    <property type="term" value="P:DNA replication preinitiation complex assembly"/>
    <property type="evidence" value="ECO:0007669"/>
    <property type="project" value="InterPro"/>
</dbReference>
<reference evidence="4" key="1">
    <citation type="submission" date="2024-03" db="EMBL/GenBank/DDBJ databases">
        <title>WGS assembly of Saponaria officinalis var. Norfolk2.</title>
        <authorList>
            <person name="Jenkins J."/>
            <person name="Shu S."/>
            <person name="Grimwood J."/>
            <person name="Barry K."/>
            <person name="Goodstein D."/>
            <person name="Schmutz J."/>
            <person name="Leebens-Mack J."/>
            <person name="Osbourn A."/>
        </authorList>
    </citation>
    <scope>NUCLEOTIDE SEQUENCE [LARGE SCALE GENOMIC DNA]</scope>
    <source>
        <strain evidence="4">JIC</strain>
    </source>
</reference>
<organism evidence="4 5">
    <name type="scientific">Saponaria officinalis</name>
    <name type="common">Common soapwort</name>
    <name type="synonym">Lychnis saponaria</name>
    <dbReference type="NCBI Taxonomy" id="3572"/>
    <lineage>
        <taxon>Eukaryota</taxon>
        <taxon>Viridiplantae</taxon>
        <taxon>Streptophyta</taxon>
        <taxon>Embryophyta</taxon>
        <taxon>Tracheophyta</taxon>
        <taxon>Spermatophyta</taxon>
        <taxon>Magnoliopsida</taxon>
        <taxon>eudicotyledons</taxon>
        <taxon>Gunneridae</taxon>
        <taxon>Pentapetalae</taxon>
        <taxon>Caryophyllales</taxon>
        <taxon>Caryophyllaceae</taxon>
        <taxon>Caryophylleae</taxon>
        <taxon>Saponaria</taxon>
    </lineage>
</organism>
<dbReference type="Pfam" id="PF16679">
    <property type="entry name" value="CDT1_C"/>
    <property type="match status" value="1"/>
</dbReference>
<dbReference type="AlphaFoldDB" id="A0AAW1JKZ3"/>
<dbReference type="GO" id="GO:0030174">
    <property type="term" value="P:regulation of DNA-templated DNA replication initiation"/>
    <property type="evidence" value="ECO:0007669"/>
    <property type="project" value="InterPro"/>
</dbReference>
<gene>
    <name evidence="4" type="ORF">RND81_07G018100</name>
</gene>
<dbReference type="GO" id="GO:0070182">
    <property type="term" value="F:DNA polymerase binding"/>
    <property type="evidence" value="ECO:0007669"/>
    <property type="project" value="TreeGrafter"/>
</dbReference>